<name>A0A5D3BEZ6_CUCMM</name>
<evidence type="ECO:0000259" key="4">
    <source>
        <dbReference type="Pfam" id="PF07727"/>
    </source>
</evidence>
<reference evidence="6 7" key="1">
    <citation type="submission" date="2019-08" db="EMBL/GenBank/DDBJ databases">
        <title>Draft genome sequences of two oriental melons (Cucumis melo L. var makuwa).</title>
        <authorList>
            <person name="Kwon S.-Y."/>
        </authorList>
    </citation>
    <scope>NUCLEOTIDE SEQUENCE [LARGE SCALE GENOMIC DNA]</scope>
    <source>
        <strain evidence="7">cv. Chang Bougi</strain>
        <tissue evidence="6">Leaf</tissue>
    </source>
</reference>
<protein>
    <submittedName>
        <fullName evidence="6">Putative mitochondrial protein</fullName>
    </submittedName>
</protein>
<accession>A0A5D3BEZ6</accession>
<evidence type="ECO:0000313" key="6">
    <source>
        <dbReference type="EMBL" id="TYJ96768.1"/>
    </source>
</evidence>
<dbReference type="Proteomes" id="UP000321947">
    <property type="component" value="Unassembled WGS sequence"/>
</dbReference>
<evidence type="ECO:0000256" key="2">
    <source>
        <dbReference type="ARBA" id="ARBA00022801"/>
    </source>
</evidence>
<dbReference type="SUPFAM" id="SSF56672">
    <property type="entry name" value="DNA/RNA polymerases"/>
    <property type="match status" value="1"/>
</dbReference>
<dbReference type="InterPro" id="IPR013103">
    <property type="entry name" value="RVT_2"/>
</dbReference>
<dbReference type="InterPro" id="IPR039537">
    <property type="entry name" value="Retrotran_Ty1/copia-like"/>
</dbReference>
<proteinExistence type="predicted"/>
<evidence type="ECO:0000313" key="7">
    <source>
        <dbReference type="Proteomes" id="UP000321947"/>
    </source>
</evidence>
<dbReference type="PANTHER" id="PTHR42648">
    <property type="entry name" value="TRANSPOSASE, PUTATIVE-RELATED"/>
    <property type="match status" value="1"/>
</dbReference>
<feature type="domain" description="Reverse transcriptase Ty1/copia-type" evidence="4">
    <location>
        <begin position="351"/>
        <end position="534"/>
    </location>
</feature>
<comment type="caution">
    <text evidence="6">The sequence shown here is derived from an EMBL/GenBank/DDBJ whole genome shotgun (WGS) entry which is preliminary data.</text>
</comment>
<dbReference type="GO" id="GO:0046872">
    <property type="term" value="F:metal ion binding"/>
    <property type="evidence" value="ECO:0007669"/>
    <property type="project" value="UniProtKB-KW"/>
</dbReference>
<keyword evidence="1" id="KW-0479">Metal-binding</keyword>
<feature type="region of interest" description="Disordered" evidence="3">
    <location>
        <begin position="572"/>
        <end position="665"/>
    </location>
</feature>
<feature type="compositionally biased region" description="Polar residues" evidence="3">
    <location>
        <begin position="656"/>
        <end position="665"/>
    </location>
</feature>
<organism evidence="6 7">
    <name type="scientific">Cucumis melo var. makuwa</name>
    <name type="common">Oriental melon</name>
    <dbReference type="NCBI Taxonomy" id="1194695"/>
    <lineage>
        <taxon>Eukaryota</taxon>
        <taxon>Viridiplantae</taxon>
        <taxon>Streptophyta</taxon>
        <taxon>Embryophyta</taxon>
        <taxon>Tracheophyta</taxon>
        <taxon>Spermatophyta</taxon>
        <taxon>Magnoliopsida</taxon>
        <taxon>eudicotyledons</taxon>
        <taxon>Gunneridae</taxon>
        <taxon>Pentapetalae</taxon>
        <taxon>rosids</taxon>
        <taxon>fabids</taxon>
        <taxon>Cucurbitales</taxon>
        <taxon>Cucurbitaceae</taxon>
        <taxon>Benincaseae</taxon>
        <taxon>Cucumis</taxon>
    </lineage>
</organism>
<evidence type="ECO:0000259" key="5">
    <source>
        <dbReference type="Pfam" id="PF13976"/>
    </source>
</evidence>
<dbReference type="Pfam" id="PF07727">
    <property type="entry name" value="RVT_2"/>
    <property type="match status" value="1"/>
</dbReference>
<evidence type="ECO:0000256" key="1">
    <source>
        <dbReference type="ARBA" id="ARBA00022723"/>
    </source>
</evidence>
<dbReference type="Pfam" id="PF13976">
    <property type="entry name" value="gag_pre-integrs"/>
    <property type="match status" value="1"/>
</dbReference>
<sequence>MIFLVFNPELRRISFVRCSKLPEKVLLRLDQVYNPVITIIQGKPEISWIDMQSELLIFEKRLEHQNFQKNTGNIIQNAAVCGKYGHSALVCYNRFNKEFLSPLVQDRAGKSSNFSGPSNPTALVIGQSVNQFATADTVIDPNWYIDSGATNHVTAEYSNLSNPSEYSRGTNLANSCVAVPKTVWHKRLGHPSSKVLNSVIKNCNFPVKDNFDVEFCDSCQLGKAHNLPFPKSQSHATAPFNLVYSDLWGPAPVCSTDSFRYYIMFVDDYSRAKSGIFKPKAWVHSSSFNWTLTEPTNFHDAIATSQWKPAKDVEYTTLLQNKTWSLVPSTSSSNIIGCKWVFRLKRNSDGPMVKASTINVVLSVALAQNWSLRQLDFNNAFLNGKLDEIVYMAQPPRYVNSSLPGYICKLNKAIYGLKQALRAWNAALSQALLKWGFVNSRSDSSLFIFRHQTSVILLLVYVDDVILTGNNNSLIQDFITSLDKQFALKDFGCPYFLGFQVNYLDSGFVLNQEKYITDLLLKLQLNDLKPTPSPSVVGKQLSALDGIPLTDPFIYRSTIGALQYLTHSAANHSSAAPPKFSPPTAASSRELQSRAAQPADRTLQSSPWRIGSRTPPSASRRLRRSEAAASHQPKPPVCKPSLSTAKAQPSKPRVSQIASQTPSIHPSLETRASFTLCSGSFAPILEHLGPIDLERWISAARAQALQPRPRDLAAWKAHFLAVRTRRANLQPIRIVPTWVSFEITTYLGLRGPTGRQSNMDIDMIRVIRRDPRSLIVLVLPPGSLQTKAEVGAKASWRATRSDRVEPLGISASTYSPF</sequence>
<dbReference type="InterPro" id="IPR025724">
    <property type="entry name" value="GAG-pre-integrase_dom"/>
</dbReference>
<dbReference type="GO" id="GO:0016787">
    <property type="term" value="F:hydrolase activity"/>
    <property type="evidence" value="ECO:0007669"/>
    <property type="project" value="UniProtKB-KW"/>
</dbReference>
<dbReference type="EMBL" id="SSTD01019265">
    <property type="protein sequence ID" value="TYJ96768.1"/>
    <property type="molecule type" value="Genomic_DNA"/>
</dbReference>
<evidence type="ECO:0000256" key="3">
    <source>
        <dbReference type="SAM" id="MobiDB-lite"/>
    </source>
</evidence>
<keyword evidence="2" id="KW-0378">Hydrolase</keyword>
<gene>
    <name evidence="6" type="ORF">E5676_scaffold986G00640</name>
</gene>
<dbReference type="InterPro" id="IPR043502">
    <property type="entry name" value="DNA/RNA_pol_sf"/>
</dbReference>
<dbReference type="AlphaFoldDB" id="A0A5D3BEZ6"/>
<feature type="domain" description="GAG-pre-integrase" evidence="5">
    <location>
        <begin position="182"/>
        <end position="223"/>
    </location>
</feature>
<dbReference type="PANTHER" id="PTHR42648:SF26">
    <property type="entry name" value="INTEGRASE CATALYTIC DOMAIN-CONTAINING PROTEIN"/>
    <property type="match status" value="1"/>
</dbReference>